<dbReference type="AlphaFoldDB" id="A0A9N9P216"/>
<evidence type="ECO:0000313" key="2">
    <source>
        <dbReference type="Proteomes" id="UP000789396"/>
    </source>
</evidence>
<accession>A0A9N9P216</accession>
<proteinExistence type="predicted"/>
<sequence length="72" mass="8044">YCQGNGIAKKEVQVALDSDTMNEFISLIHTFIESKHIQVNNLLRSDIIGLVTNPQVIAHRGQLKKQLQGSLE</sequence>
<comment type="caution">
    <text evidence="1">The sequence shown here is derived from an EMBL/GenBank/DDBJ whole genome shotgun (WGS) entry which is preliminary data.</text>
</comment>
<dbReference type="Proteomes" id="UP000789396">
    <property type="component" value="Unassembled WGS sequence"/>
</dbReference>
<name>A0A9N9P216_9GLOM</name>
<evidence type="ECO:0000313" key="1">
    <source>
        <dbReference type="EMBL" id="CAG8780804.1"/>
    </source>
</evidence>
<dbReference type="EMBL" id="CAJVPZ010052659">
    <property type="protein sequence ID" value="CAG8780804.1"/>
    <property type="molecule type" value="Genomic_DNA"/>
</dbReference>
<feature type="non-terminal residue" evidence="1">
    <location>
        <position position="72"/>
    </location>
</feature>
<gene>
    <name evidence="1" type="ORF">RFULGI_LOCUS15805</name>
</gene>
<reference evidence="1" key="1">
    <citation type="submission" date="2021-06" db="EMBL/GenBank/DDBJ databases">
        <authorList>
            <person name="Kallberg Y."/>
            <person name="Tangrot J."/>
            <person name="Rosling A."/>
        </authorList>
    </citation>
    <scope>NUCLEOTIDE SEQUENCE</scope>
    <source>
        <strain evidence="1">IN212</strain>
    </source>
</reference>
<protein>
    <submittedName>
        <fullName evidence="1">4342_t:CDS:1</fullName>
    </submittedName>
</protein>
<dbReference type="OrthoDB" id="10369500at2759"/>
<keyword evidence="2" id="KW-1185">Reference proteome</keyword>
<organism evidence="1 2">
    <name type="scientific">Racocetra fulgida</name>
    <dbReference type="NCBI Taxonomy" id="60492"/>
    <lineage>
        <taxon>Eukaryota</taxon>
        <taxon>Fungi</taxon>
        <taxon>Fungi incertae sedis</taxon>
        <taxon>Mucoromycota</taxon>
        <taxon>Glomeromycotina</taxon>
        <taxon>Glomeromycetes</taxon>
        <taxon>Diversisporales</taxon>
        <taxon>Gigasporaceae</taxon>
        <taxon>Racocetra</taxon>
    </lineage>
</organism>
<feature type="non-terminal residue" evidence="1">
    <location>
        <position position="1"/>
    </location>
</feature>